<gene>
    <name evidence="3" type="ORF">RDV84_21150</name>
</gene>
<keyword evidence="4" id="KW-1185">Reference proteome</keyword>
<feature type="region of interest" description="Disordered" evidence="1">
    <location>
        <begin position="14"/>
        <end position="44"/>
    </location>
</feature>
<evidence type="ECO:0000313" key="4">
    <source>
        <dbReference type="Proteomes" id="UP001229313"/>
    </source>
</evidence>
<dbReference type="Proteomes" id="UP001229313">
    <property type="component" value="Chromosome"/>
</dbReference>
<dbReference type="RefSeq" id="WP_078998544.1">
    <property type="nucleotide sequence ID" value="NZ_CP133568.1"/>
</dbReference>
<evidence type="ECO:0000256" key="1">
    <source>
        <dbReference type="SAM" id="MobiDB-lite"/>
    </source>
</evidence>
<evidence type="ECO:0000259" key="2">
    <source>
        <dbReference type="Pfam" id="PF13761"/>
    </source>
</evidence>
<proteinExistence type="predicted"/>
<feature type="compositionally biased region" description="Low complexity" evidence="1">
    <location>
        <begin position="14"/>
        <end position="26"/>
    </location>
</feature>
<dbReference type="Pfam" id="PF13761">
    <property type="entry name" value="DUF4166"/>
    <property type="match status" value="1"/>
</dbReference>
<dbReference type="InterPro" id="IPR025311">
    <property type="entry name" value="DUF4166"/>
</dbReference>
<organism evidence="3 4">
    <name type="scientific">Lysobacter yananisis</name>
    <dbReference type="NCBI Taxonomy" id="1003114"/>
    <lineage>
        <taxon>Bacteria</taxon>
        <taxon>Pseudomonadati</taxon>
        <taxon>Pseudomonadota</taxon>
        <taxon>Gammaproteobacteria</taxon>
        <taxon>Lysobacterales</taxon>
        <taxon>Lysobacteraceae</taxon>
        <taxon>Lysobacter</taxon>
    </lineage>
</organism>
<dbReference type="EMBL" id="CP133568">
    <property type="protein sequence ID" value="WMT02444.1"/>
    <property type="molecule type" value="Genomic_DNA"/>
</dbReference>
<protein>
    <submittedName>
        <fullName evidence="3">DUF4166 domain-containing protein</fullName>
    </submittedName>
</protein>
<name>A0ABY9P648_9GAMM</name>
<evidence type="ECO:0000313" key="3">
    <source>
        <dbReference type="EMBL" id="WMT02444.1"/>
    </source>
</evidence>
<feature type="domain" description="DUF4166" evidence="2">
    <location>
        <begin position="67"/>
        <end position="243"/>
    </location>
</feature>
<accession>A0ABY9P648</accession>
<feature type="compositionally biased region" description="Basic and acidic residues" evidence="1">
    <location>
        <begin position="27"/>
        <end position="37"/>
    </location>
</feature>
<sequence length="248" mass="28227">MELLQRIDLPAQTGANAAAPATADRPATGRREHKRPETQAPAAAGLEPAHDLAALLKAALGPRWALLHPHIRARFELAEGQAQAEYVGDMHQVRCTRLGALFARLIRYARVLPHHNADDVPFRFDVEPLRRELGWIKTRTYHFAQEIFSFRSRMTLGAGGELLEHFGGGLGMRVRLEVLPNRLVFVDDGYFLHWRGLRLPLPRPLWPGRFVLVHRDLDAEQFEVCIDVAHPWFGPLFHQEGRFQRLRG</sequence>
<reference evidence="3 4" key="1">
    <citation type="submission" date="2023-08" db="EMBL/GenBank/DDBJ databases">
        <title>The whole genome sequence of Lysobacter yananisis.</title>
        <authorList>
            <person name="Sun H."/>
        </authorList>
    </citation>
    <scope>NUCLEOTIDE SEQUENCE [LARGE SCALE GENOMIC DNA]</scope>
    <source>
        <strain evidence="3 4">SNNU513</strain>
    </source>
</reference>